<dbReference type="InterPro" id="IPR041413">
    <property type="entry name" value="MLTR_LBD"/>
</dbReference>
<keyword evidence="3" id="KW-1185">Reference proteome</keyword>
<dbReference type="PANTHER" id="PTHR35010">
    <property type="entry name" value="BLL4672 PROTEIN-RELATED"/>
    <property type="match status" value="1"/>
</dbReference>
<dbReference type="Gene3D" id="3.30.450.180">
    <property type="match status" value="1"/>
</dbReference>
<feature type="domain" description="MmyB-like transcription regulator ligand binding" evidence="1">
    <location>
        <begin position="49"/>
        <end position="151"/>
    </location>
</feature>
<dbReference type="Proteomes" id="UP000800303">
    <property type="component" value="Unassembled WGS sequence"/>
</dbReference>
<protein>
    <recommendedName>
        <fullName evidence="1">MmyB-like transcription regulator ligand binding domain-containing protein</fullName>
    </recommendedName>
</protein>
<accession>A0ABX0F900</accession>
<dbReference type="Pfam" id="PF17765">
    <property type="entry name" value="MLTR_LBD"/>
    <property type="match status" value="1"/>
</dbReference>
<evidence type="ECO:0000313" key="2">
    <source>
        <dbReference type="EMBL" id="NGZ76489.1"/>
    </source>
</evidence>
<evidence type="ECO:0000259" key="1">
    <source>
        <dbReference type="Pfam" id="PF17765"/>
    </source>
</evidence>
<dbReference type="RefSeq" id="WP_166275317.1">
    <property type="nucleotide sequence ID" value="NZ_JAAFGS010000004.1"/>
</dbReference>
<sequence>MNHSPDILLNIIRALQLDESEHKYLFDLTEPKPAASSAPPENKRTDSRVLQRWVDQMRYRSFITSEGTDLLAWNQSAKLIVADFSRLPEGERYMLNTTFLDSDYRERLVNWEDFARYSEAWVRTHMEQVRQNPVHMERFEHLKRESEWFRR</sequence>
<comment type="caution">
    <text evidence="2">The sequence shown here is derived from an EMBL/GenBank/DDBJ whole genome shotgun (WGS) entry which is preliminary data.</text>
</comment>
<gene>
    <name evidence="2" type="ORF">GYN08_14265</name>
</gene>
<dbReference type="PANTHER" id="PTHR35010:SF3">
    <property type="entry name" value="BLL4873 PROTEIN"/>
    <property type="match status" value="1"/>
</dbReference>
<evidence type="ECO:0000313" key="3">
    <source>
        <dbReference type="Proteomes" id="UP000800303"/>
    </source>
</evidence>
<reference evidence="2 3" key="1">
    <citation type="submission" date="2020-01" db="EMBL/GenBank/DDBJ databases">
        <title>Polyphasic characterisation and genomic insights into a novel alkali tolerant bacterium VR-M41.</title>
        <authorList>
            <person name="Vemuluri V.R."/>
        </authorList>
    </citation>
    <scope>NUCLEOTIDE SEQUENCE [LARGE SCALE GENOMIC DNA]</scope>
    <source>
        <strain evidence="2 3">VR-M41</strain>
    </source>
</reference>
<name>A0ABX0F900_9BACL</name>
<proteinExistence type="predicted"/>
<organism evidence="2 3">
    <name type="scientific">Saccharibacillus alkalitolerans</name>
    <dbReference type="NCBI Taxonomy" id="2705290"/>
    <lineage>
        <taxon>Bacteria</taxon>
        <taxon>Bacillati</taxon>
        <taxon>Bacillota</taxon>
        <taxon>Bacilli</taxon>
        <taxon>Bacillales</taxon>
        <taxon>Paenibacillaceae</taxon>
        <taxon>Saccharibacillus</taxon>
    </lineage>
</organism>
<dbReference type="EMBL" id="JAAFGS010000004">
    <property type="protein sequence ID" value="NGZ76489.1"/>
    <property type="molecule type" value="Genomic_DNA"/>
</dbReference>